<dbReference type="GO" id="GO:0008898">
    <property type="term" value="F:S-adenosylmethionine-homocysteine S-methyltransferase activity"/>
    <property type="evidence" value="ECO:0007669"/>
    <property type="project" value="TreeGrafter"/>
</dbReference>
<keyword evidence="1 7" id="KW-0489">Methyltransferase</keyword>
<comment type="caution">
    <text evidence="9">The sequence shown here is derived from an EMBL/GenBank/DDBJ whole genome shotgun (WGS) entry which is preliminary data.</text>
</comment>
<accession>A0A5C4ME80</accession>
<keyword evidence="4 6" id="KW-0862">Zinc</keyword>
<gene>
    <name evidence="9" type="primary">mmuM</name>
    <name evidence="10" type="ORF">FHE65_09015</name>
    <name evidence="9" type="ORF">FHE65_31245</name>
</gene>
<evidence type="ECO:0000256" key="6">
    <source>
        <dbReference type="PIRSR" id="PIRSR037505-2"/>
    </source>
</evidence>
<dbReference type="RefSeq" id="WP_139105741.1">
    <property type="nucleotide sequence ID" value="NZ_VDFR01000042.1"/>
</dbReference>
<feature type="binding site" evidence="6 7">
    <location>
        <position position="223"/>
    </location>
    <ligand>
        <name>Zn(2+)</name>
        <dbReference type="ChEBI" id="CHEBI:29105"/>
    </ligand>
</feature>
<organism evidence="9 11">
    <name type="scientific">Mumia zhuanghuii</name>
    <dbReference type="NCBI Taxonomy" id="2585211"/>
    <lineage>
        <taxon>Bacteria</taxon>
        <taxon>Bacillati</taxon>
        <taxon>Actinomycetota</taxon>
        <taxon>Actinomycetes</taxon>
        <taxon>Propionibacteriales</taxon>
        <taxon>Nocardioidaceae</taxon>
        <taxon>Mumia</taxon>
    </lineage>
</organism>
<evidence type="ECO:0000256" key="2">
    <source>
        <dbReference type="ARBA" id="ARBA00022679"/>
    </source>
</evidence>
<dbReference type="PANTHER" id="PTHR46015:SF1">
    <property type="entry name" value="HOMOCYSTEINE S-METHYLTRANSFERASE-LIKE ISOFORM 1"/>
    <property type="match status" value="1"/>
</dbReference>
<dbReference type="InterPro" id="IPR051486">
    <property type="entry name" value="Hcy_S-methyltransferase"/>
</dbReference>
<dbReference type="PANTHER" id="PTHR46015">
    <property type="entry name" value="ZGC:172121"/>
    <property type="match status" value="1"/>
</dbReference>
<dbReference type="PROSITE" id="PS50970">
    <property type="entry name" value="HCY"/>
    <property type="match status" value="1"/>
</dbReference>
<dbReference type="Gene3D" id="3.20.20.330">
    <property type="entry name" value="Homocysteine-binding-like domain"/>
    <property type="match status" value="1"/>
</dbReference>
<dbReference type="InterPro" id="IPR003726">
    <property type="entry name" value="HCY_dom"/>
</dbReference>
<comment type="cofactor">
    <cofactor evidence="6">
        <name>Zn(2+)</name>
        <dbReference type="ChEBI" id="CHEBI:29105"/>
    </cofactor>
    <text evidence="6">Binds 1 zinc ion per subunit.</text>
</comment>
<dbReference type="Proteomes" id="UP000306740">
    <property type="component" value="Unassembled WGS sequence"/>
</dbReference>
<reference evidence="9 11" key="1">
    <citation type="submission" date="2019-05" db="EMBL/GenBank/DDBJ databases">
        <title>Mumia sp. nov., isolated from the intestinal contents of plateau pika (Ochotona curzoniae) in the Qinghai-Tibet plateau of China.</title>
        <authorList>
            <person name="Tian Z."/>
        </authorList>
    </citation>
    <scope>NUCLEOTIDE SEQUENCE [LARGE SCALE GENOMIC DNA]</scope>
    <source>
        <strain evidence="11">527</strain>
        <strain evidence="9">Z527</strain>
    </source>
</reference>
<evidence type="ECO:0000256" key="4">
    <source>
        <dbReference type="ARBA" id="ARBA00022833"/>
    </source>
</evidence>
<dbReference type="NCBIfam" id="NF007020">
    <property type="entry name" value="PRK09485.1"/>
    <property type="match status" value="1"/>
</dbReference>
<dbReference type="GO" id="GO:0009086">
    <property type="term" value="P:methionine biosynthetic process"/>
    <property type="evidence" value="ECO:0007669"/>
    <property type="project" value="InterPro"/>
</dbReference>
<dbReference type="GO" id="GO:0033528">
    <property type="term" value="P:S-methylmethionine cycle"/>
    <property type="evidence" value="ECO:0007669"/>
    <property type="project" value="TreeGrafter"/>
</dbReference>
<evidence type="ECO:0000259" key="8">
    <source>
        <dbReference type="PROSITE" id="PS50970"/>
    </source>
</evidence>
<protein>
    <recommendedName>
        <fullName evidence="5">S-methylmethionine:homocysteine methyltransferase</fullName>
    </recommendedName>
</protein>
<evidence type="ECO:0000256" key="1">
    <source>
        <dbReference type="ARBA" id="ARBA00022603"/>
    </source>
</evidence>
<sequence>MTAIDSWADRDRLVVLDGALATELERHGADLSSALWSAALLRDDPALVARVHRDYLEAGADVIITASYQATVDGFRRLGLGVEEAERLLASAVAVARGARDAYAQQHPDRRPLVAASVGPYGAAQSDGSEYRGDYGLDVIALRAFHRARLRLLVEAGPDLLACETIPSVVEAEALGGLIEEVDLPAWVTFSARDGARISDGTPVAAAVRVVADHGAVAVGINCTPLEHIAPLVEQITAATELPVVVYPNSGEVWDAVGRRWTGRSARGSWDTWVRRWQDAGASLVGGCCRTTPDDIAEIAAAGT</sequence>
<feature type="domain" description="Hcy-binding" evidence="8">
    <location>
        <begin position="2"/>
        <end position="303"/>
    </location>
</feature>
<dbReference type="Pfam" id="PF02574">
    <property type="entry name" value="S-methyl_trans"/>
    <property type="match status" value="1"/>
</dbReference>
<evidence type="ECO:0000256" key="7">
    <source>
        <dbReference type="PROSITE-ProRule" id="PRU00333"/>
    </source>
</evidence>
<name>A0A5C4ME80_9ACTN</name>
<keyword evidence="2 7" id="KW-0808">Transferase</keyword>
<dbReference type="GO" id="GO:0008270">
    <property type="term" value="F:zinc ion binding"/>
    <property type="evidence" value="ECO:0007669"/>
    <property type="project" value="InterPro"/>
</dbReference>
<dbReference type="EMBL" id="VDFR01000042">
    <property type="protein sequence ID" value="TNC47787.1"/>
    <property type="molecule type" value="Genomic_DNA"/>
</dbReference>
<feature type="binding site" evidence="7">
    <location>
        <position position="289"/>
    </location>
    <ligand>
        <name>Zn(2+)</name>
        <dbReference type="ChEBI" id="CHEBI:29105"/>
    </ligand>
</feature>
<dbReference type="SUPFAM" id="SSF82282">
    <property type="entry name" value="Homocysteine S-methyltransferase"/>
    <property type="match status" value="1"/>
</dbReference>
<proteinExistence type="predicted"/>
<evidence type="ECO:0000256" key="3">
    <source>
        <dbReference type="ARBA" id="ARBA00022723"/>
    </source>
</evidence>
<evidence type="ECO:0000256" key="5">
    <source>
        <dbReference type="ARBA" id="ARBA00076752"/>
    </source>
</evidence>
<evidence type="ECO:0000313" key="9">
    <source>
        <dbReference type="EMBL" id="TNC31455.1"/>
    </source>
</evidence>
<dbReference type="FunFam" id="3.20.20.330:FF:000002">
    <property type="entry name" value="Homocysteine S-methyltransferase"/>
    <property type="match status" value="1"/>
</dbReference>
<feature type="binding site" evidence="7">
    <location>
        <position position="288"/>
    </location>
    <ligand>
        <name>Zn(2+)</name>
        <dbReference type="ChEBI" id="CHEBI:29105"/>
    </ligand>
</feature>
<dbReference type="AlphaFoldDB" id="A0A5C4ME80"/>
<evidence type="ECO:0000313" key="11">
    <source>
        <dbReference type="Proteomes" id="UP000306740"/>
    </source>
</evidence>
<keyword evidence="3 6" id="KW-0479">Metal-binding</keyword>
<dbReference type="InterPro" id="IPR036589">
    <property type="entry name" value="HCY_dom_sf"/>
</dbReference>
<evidence type="ECO:0000313" key="10">
    <source>
        <dbReference type="EMBL" id="TNC47787.1"/>
    </source>
</evidence>
<dbReference type="EMBL" id="VDFR01000204">
    <property type="protein sequence ID" value="TNC31455.1"/>
    <property type="molecule type" value="Genomic_DNA"/>
</dbReference>
<dbReference type="GO" id="GO:0032259">
    <property type="term" value="P:methylation"/>
    <property type="evidence" value="ECO:0007669"/>
    <property type="project" value="UniProtKB-KW"/>
</dbReference>
<dbReference type="OrthoDB" id="9803687at2"/>